<comment type="caution">
    <text evidence="1">The sequence shown here is derived from an EMBL/GenBank/DDBJ whole genome shotgun (WGS) entry which is preliminary data.</text>
</comment>
<name>A0A4R2BMK2_9BACI</name>
<accession>A0A4R2BMK2</accession>
<organism evidence="1 2">
    <name type="scientific">Mesobacillus foraminis</name>
    <dbReference type="NCBI Taxonomy" id="279826"/>
    <lineage>
        <taxon>Bacteria</taxon>
        <taxon>Bacillati</taxon>
        <taxon>Bacillota</taxon>
        <taxon>Bacilli</taxon>
        <taxon>Bacillales</taxon>
        <taxon>Bacillaceae</taxon>
        <taxon>Mesobacillus</taxon>
    </lineage>
</organism>
<dbReference type="AlphaFoldDB" id="A0A4R2BMK2"/>
<dbReference type="Proteomes" id="UP000295689">
    <property type="component" value="Unassembled WGS sequence"/>
</dbReference>
<protein>
    <submittedName>
        <fullName evidence="1">Uncharacterized protein</fullName>
    </submittedName>
</protein>
<keyword evidence="2" id="KW-1185">Reference proteome</keyword>
<reference evidence="1 2" key="1">
    <citation type="journal article" date="2015" name="Stand. Genomic Sci.">
        <title>Genomic Encyclopedia of Bacterial and Archaeal Type Strains, Phase III: the genomes of soil and plant-associated and newly described type strains.</title>
        <authorList>
            <person name="Whitman W.B."/>
            <person name="Woyke T."/>
            <person name="Klenk H.P."/>
            <person name="Zhou Y."/>
            <person name="Lilburn T.G."/>
            <person name="Beck B.J."/>
            <person name="De Vos P."/>
            <person name="Vandamme P."/>
            <person name="Eisen J.A."/>
            <person name="Garrity G."/>
            <person name="Hugenholtz P."/>
            <person name="Kyrpides N.C."/>
        </authorList>
    </citation>
    <scope>NUCLEOTIDE SEQUENCE [LARGE SCALE GENOMIC DNA]</scope>
    <source>
        <strain evidence="1 2">CV53</strain>
    </source>
</reference>
<proteinExistence type="predicted"/>
<evidence type="ECO:0000313" key="2">
    <source>
        <dbReference type="Proteomes" id="UP000295689"/>
    </source>
</evidence>
<gene>
    <name evidence="1" type="ORF">EV146_101119</name>
</gene>
<evidence type="ECO:0000313" key="1">
    <source>
        <dbReference type="EMBL" id="TCN27792.1"/>
    </source>
</evidence>
<dbReference type="EMBL" id="SLVV01000001">
    <property type="protein sequence ID" value="TCN27792.1"/>
    <property type="molecule type" value="Genomic_DNA"/>
</dbReference>
<sequence length="80" mass="8921">MKGDTYDLKISEVNIMGNVFFRNFAEAAQDLLEIVNIALPGKTVYLAKKINDAYSIEKVLDNDTGVRIKEGAIYSAENSY</sequence>